<proteinExistence type="predicted"/>
<sequence>MAPVTSGLRRAGTTLAAGLALAASVLVAPAAAQAGDPARPVHPAHPEQSASTPYYVDCSAATNGDGSLAAPYNSLAAANAVTYGPGDRLYFKRGATCQGQLKPTGSGAAGNPVRVSPYGSGGARPVIEGGGTVYAAVHLLNVEQWEISGLEVTNKGATDAERNGILVELADHGTGTHYVLDDVYVHDVNGGDTKSSNGIQFRVSGTTTPTRFDDVLVENSEVYKVDREGLTTMSSWNCRAIYGCTSGPAWTASTRVVFRGNKIHDIGGDGMVVRATRDALVEHNEGYDIWMRSAGNNAGFWTINSDGTVFQYNEVHHVRRPGLNDGMAFDADFGTRGAVFQYNYSHDNQGGFLLLCGACGGGANTAGTVARYNLSVNDGSRILYAVGDAAAQMLNNTFYMKAGSTTAIVESSGGASTTLWANNIIYNLGTGGYGGIASQHTWRNNVMYGNHPASEPADPGKVTADPQLAAPGSADPAGYQLKAGSPARGAGMVSTGSGGKDYFGGPAPVACRPDIGAHQASAFDDAACSGGTNLVANPGFEAGGVAPWAPSGTVALDTVNPHSGGAALRVSGYPSTAEQKVTVEPNTTYTLSGWGRVDAYDTQLAVGVKNFGGTETRIPAFTAFGWKTGSITFTTGATNTSATLYCYTRTGKGSGWCDDLRIVKQ</sequence>
<keyword evidence="6" id="KW-1185">Reference proteome</keyword>
<dbReference type="Gene3D" id="2.60.120.260">
    <property type="entry name" value="Galactose-binding domain-like"/>
    <property type="match status" value="1"/>
</dbReference>
<feature type="domain" description="Right handed beta helix" evidence="4">
    <location>
        <begin position="240"/>
        <end position="398"/>
    </location>
</feature>
<evidence type="ECO:0000259" key="4">
    <source>
        <dbReference type="Pfam" id="PF13229"/>
    </source>
</evidence>
<dbReference type="Pfam" id="PF02018">
    <property type="entry name" value="CBM_4_9"/>
    <property type="match status" value="1"/>
</dbReference>
<evidence type="ECO:0000313" key="5">
    <source>
        <dbReference type="EMBL" id="RVU26229.1"/>
    </source>
</evidence>
<comment type="caution">
    <text evidence="5">The sequence shown here is derived from an EMBL/GenBank/DDBJ whole genome shotgun (WGS) entry which is preliminary data.</text>
</comment>
<dbReference type="SUPFAM" id="SSF49785">
    <property type="entry name" value="Galactose-binding domain-like"/>
    <property type="match status" value="1"/>
</dbReference>
<keyword evidence="1" id="KW-0378">Hydrolase</keyword>
<dbReference type="Proteomes" id="UP000283128">
    <property type="component" value="Unassembled WGS sequence"/>
</dbReference>
<accession>A0A3S2W3G2</accession>
<dbReference type="GO" id="GO:0016798">
    <property type="term" value="F:hydrolase activity, acting on glycosyl bonds"/>
    <property type="evidence" value="ECO:0007669"/>
    <property type="project" value="InterPro"/>
</dbReference>
<dbReference type="SUPFAM" id="SSF51126">
    <property type="entry name" value="Pectin lyase-like"/>
    <property type="match status" value="1"/>
</dbReference>
<dbReference type="InterPro" id="IPR039448">
    <property type="entry name" value="Beta_helix"/>
</dbReference>
<dbReference type="OrthoDB" id="3333873at2"/>
<dbReference type="Pfam" id="PF13229">
    <property type="entry name" value="Beta_helix"/>
    <property type="match status" value="1"/>
</dbReference>
<dbReference type="AlphaFoldDB" id="A0A3S2W3G2"/>
<dbReference type="EMBL" id="RZYA01000004">
    <property type="protein sequence ID" value="RVU26229.1"/>
    <property type="molecule type" value="Genomic_DNA"/>
</dbReference>
<feature type="chain" id="PRO_5018694834" evidence="2">
    <location>
        <begin position="35"/>
        <end position="665"/>
    </location>
</feature>
<evidence type="ECO:0000256" key="1">
    <source>
        <dbReference type="ARBA" id="ARBA00022801"/>
    </source>
</evidence>
<feature type="domain" description="CBM-cenC" evidence="3">
    <location>
        <begin position="533"/>
        <end position="648"/>
    </location>
</feature>
<keyword evidence="2" id="KW-0732">Signal</keyword>
<name>A0A3S2W3G2_9ACTN</name>
<evidence type="ECO:0000256" key="2">
    <source>
        <dbReference type="SAM" id="SignalP"/>
    </source>
</evidence>
<protein>
    <submittedName>
        <fullName evidence="5">Uncharacterized protein</fullName>
    </submittedName>
</protein>
<evidence type="ECO:0000313" key="6">
    <source>
        <dbReference type="Proteomes" id="UP000283128"/>
    </source>
</evidence>
<reference evidence="5 6" key="1">
    <citation type="submission" date="2019-01" db="EMBL/GenBank/DDBJ databases">
        <title>Genome sequences of Streptomyces and Rhizobium isolates collected from root and soil.</title>
        <authorList>
            <person name="Chhettri S."/>
            <person name="Sevigny J.L."/>
            <person name="Sen A."/>
            <person name="Ennis N."/>
            <person name="Tisa L."/>
        </authorList>
    </citation>
    <scope>NUCLEOTIDE SEQUENCE [LARGE SCALE GENOMIC DNA]</scope>
    <source>
        <strain evidence="5 6">San01</strain>
    </source>
</reference>
<dbReference type="InterPro" id="IPR003305">
    <property type="entry name" value="CenC_carb-bd"/>
</dbReference>
<dbReference type="InterPro" id="IPR008979">
    <property type="entry name" value="Galactose-bd-like_sf"/>
</dbReference>
<dbReference type="Gene3D" id="2.160.20.10">
    <property type="entry name" value="Single-stranded right-handed beta-helix, Pectin lyase-like"/>
    <property type="match status" value="1"/>
</dbReference>
<gene>
    <name evidence="5" type="ORF">EOT10_11715</name>
</gene>
<organism evidence="5 6">
    <name type="scientific">Streptomyces antnestii</name>
    <dbReference type="NCBI Taxonomy" id="2494256"/>
    <lineage>
        <taxon>Bacteria</taxon>
        <taxon>Bacillati</taxon>
        <taxon>Actinomycetota</taxon>
        <taxon>Actinomycetes</taxon>
        <taxon>Kitasatosporales</taxon>
        <taxon>Streptomycetaceae</taxon>
        <taxon>Streptomyces</taxon>
    </lineage>
</organism>
<dbReference type="InterPro" id="IPR012334">
    <property type="entry name" value="Pectin_lyas_fold"/>
</dbReference>
<dbReference type="InterPro" id="IPR011050">
    <property type="entry name" value="Pectin_lyase_fold/virulence"/>
</dbReference>
<dbReference type="RefSeq" id="WP_127828055.1">
    <property type="nucleotide sequence ID" value="NZ_RZYA01000004.1"/>
</dbReference>
<evidence type="ECO:0000259" key="3">
    <source>
        <dbReference type="Pfam" id="PF02018"/>
    </source>
</evidence>
<feature type="signal peptide" evidence="2">
    <location>
        <begin position="1"/>
        <end position="34"/>
    </location>
</feature>